<name>A0A1F4TMP8_UNCSA</name>
<evidence type="ECO:0000313" key="2">
    <source>
        <dbReference type="Proteomes" id="UP000177309"/>
    </source>
</evidence>
<gene>
    <name evidence="1" type="ORF">A2462_07610</name>
</gene>
<sequence length="71" mass="8296">MADKKKIKNISSFESYENRWEVTFADDCVDEFSKRIQTLLKATETKDQDVEFLCGTYRLDKNDVQKLQGLA</sequence>
<organism evidence="1 2">
    <name type="scientific">candidate division WOR-1 bacterium RIFOXYC2_FULL_41_25</name>
    <dbReference type="NCBI Taxonomy" id="1802586"/>
    <lineage>
        <taxon>Bacteria</taxon>
        <taxon>Bacillati</taxon>
        <taxon>Saganbacteria</taxon>
    </lineage>
</organism>
<evidence type="ECO:0000313" key="1">
    <source>
        <dbReference type="EMBL" id="OGC33964.1"/>
    </source>
</evidence>
<comment type="caution">
    <text evidence="1">The sequence shown here is derived from an EMBL/GenBank/DDBJ whole genome shotgun (WGS) entry which is preliminary data.</text>
</comment>
<reference evidence="1 2" key="1">
    <citation type="journal article" date="2016" name="Nat. Commun.">
        <title>Thousands of microbial genomes shed light on interconnected biogeochemical processes in an aquifer system.</title>
        <authorList>
            <person name="Anantharaman K."/>
            <person name="Brown C.T."/>
            <person name="Hug L.A."/>
            <person name="Sharon I."/>
            <person name="Castelle C.J."/>
            <person name="Probst A.J."/>
            <person name="Thomas B.C."/>
            <person name="Singh A."/>
            <person name="Wilkins M.J."/>
            <person name="Karaoz U."/>
            <person name="Brodie E.L."/>
            <person name="Williams K.H."/>
            <person name="Hubbard S.S."/>
            <person name="Banfield J.F."/>
        </authorList>
    </citation>
    <scope>NUCLEOTIDE SEQUENCE [LARGE SCALE GENOMIC DNA]</scope>
</reference>
<protein>
    <submittedName>
        <fullName evidence="1">Uncharacterized protein</fullName>
    </submittedName>
</protein>
<accession>A0A1F4TMP8</accession>
<dbReference type="Proteomes" id="UP000177309">
    <property type="component" value="Unassembled WGS sequence"/>
</dbReference>
<proteinExistence type="predicted"/>
<dbReference type="AlphaFoldDB" id="A0A1F4TMP8"/>
<dbReference type="EMBL" id="MEUI01000025">
    <property type="protein sequence ID" value="OGC33964.1"/>
    <property type="molecule type" value="Genomic_DNA"/>
</dbReference>